<dbReference type="OrthoDB" id="159752at2"/>
<keyword evidence="3" id="KW-1185">Reference proteome</keyword>
<evidence type="ECO:0000313" key="2">
    <source>
        <dbReference type="EMBL" id="SFL94692.1"/>
    </source>
</evidence>
<dbReference type="RefSeq" id="WP_090938797.1">
    <property type="nucleotide sequence ID" value="NZ_FOTS01000027.1"/>
</dbReference>
<dbReference type="NCBIfam" id="TIGR04336">
    <property type="entry name" value="AmmeMemoSam_B"/>
    <property type="match status" value="1"/>
</dbReference>
<dbReference type="CDD" id="cd07951">
    <property type="entry name" value="ED_3B_N_AMMECR1"/>
    <property type="match status" value="1"/>
</dbReference>
<proteinExistence type="predicted"/>
<dbReference type="AlphaFoldDB" id="A0A1I4LUI4"/>
<organism evidence="2 3">
    <name type="scientific">Pelosinus propionicus DSM 13327</name>
    <dbReference type="NCBI Taxonomy" id="1123291"/>
    <lineage>
        <taxon>Bacteria</taxon>
        <taxon>Bacillati</taxon>
        <taxon>Bacillota</taxon>
        <taxon>Negativicutes</taxon>
        <taxon>Selenomonadales</taxon>
        <taxon>Sporomusaceae</taxon>
        <taxon>Pelosinus</taxon>
    </lineage>
</organism>
<evidence type="ECO:0000313" key="3">
    <source>
        <dbReference type="Proteomes" id="UP000199520"/>
    </source>
</evidence>
<dbReference type="Pfam" id="PF02900">
    <property type="entry name" value="LigB"/>
    <property type="match status" value="1"/>
</dbReference>
<reference evidence="3" key="1">
    <citation type="submission" date="2016-10" db="EMBL/GenBank/DDBJ databases">
        <authorList>
            <person name="Varghese N."/>
            <person name="Submissions S."/>
        </authorList>
    </citation>
    <scope>NUCLEOTIDE SEQUENCE [LARGE SCALE GENOMIC DNA]</scope>
    <source>
        <strain evidence="3">DSM 13327</strain>
    </source>
</reference>
<name>A0A1I4LUI4_9FIRM</name>
<sequence length="283" mass="30291">MKNLEICALMPHPSSMIPEVGNSELDKIKNTVAAAVEAAKKIKECNPQTIILITPHGPSFEDAVSISVHPRLKGSFAAFGAPDLVLGFETDGLLVRHILKKADRLGVNIVELTDDEAKNKGIRLELDRGALVPLYYLTKAGFKGQLVHISVGMLSYEEVYTFGKAVQAAIGSVDKRVAVVASGNLSHCGSVDGELNAKGREFDLKVMEAVEKLNIKALLQMDREVVAAAKECSLRSIFFIMGVVGGLNAAGETLSYEAPLGIGYGVSLITLQHKPKETPSAKP</sequence>
<protein>
    <submittedName>
        <fullName evidence="2">AmmeMemoRadiSam system protein B</fullName>
    </submittedName>
</protein>
<dbReference type="GO" id="GO:0008198">
    <property type="term" value="F:ferrous iron binding"/>
    <property type="evidence" value="ECO:0007669"/>
    <property type="project" value="InterPro"/>
</dbReference>
<dbReference type="EMBL" id="FOTS01000027">
    <property type="protein sequence ID" value="SFL94692.1"/>
    <property type="molecule type" value="Genomic_DNA"/>
</dbReference>
<dbReference type="SUPFAM" id="SSF53213">
    <property type="entry name" value="LigB-like"/>
    <property type="match status" value="1"/>
</dbReference>
<feature type="domain" description="Extradiol ring-cleavage dioxygenase class III enzyme subunit B" evidence="1">
    <location>
        <begin position="7"/>
        <end position="266"/>
    </location>
</feature>
<evidence type="ECO:0000259" key="1">
    <source>
        <dbReference type="Pfam" id="PF02900"/>
    </source>
</evidence>
<dbReference type="STRING" id="1123291.SAMN04490355_102729"/>
<gene>
    <name evidence="2" type="ORF">SAMN04490355_102729</name>
</gene>
<accession>A0A1I4LUI4</accession>
<dbReference type="GO" id="GO:0016702">
    <property type="term" value="F:oxidoreductase activity, acting on single donors with incorporation of molecular oxygen, incorporation of two atoms of oxygen"/>
    <property type="evidence" value="ECO:0007669"/>
    <property type="project" value="UniProtKB-ARBA"/>
</dbReference>
<dbReference type="Proteomes" id="UP000199520">
    <property type="component" value="Unassembled WGS sequence"/>
</dbReference>
<dbReference type="InterPro" id="IPR004183">
    <property type="entry name" value="Xdiol_dOase_suB"/>
</dbReference>
<dbReference type="Gene3D" id="3.40.830.10">
    <property type="entry name" value="LigB-like"/>
    <property type="match status" value="1"/>
</dbReference>